<evidence type="ECO:0000313" key="3">
    <source>
        <dbReference type="EMBL" id="RGP79890.1"/>
    </source>
</evidence>
<dbReference type="EMBL" id="PXOG01000039">
    <property type="protein sequence ID" value="RGP79890.1"/>
    <property type="molecule type" value="Genomic_DNA"/>
</dbReference>
<organism evidence="3 4">
    <name type="scientific">Fusarium longipes</name>
    <dbReference type="NCBI Taxonomy" id="694270"/>
    <lineage>
        <taxon>Eukaryota</taxon>
        <taxon>Fungi</taxon>
        <taxon>Dikarya</taxon>
        <taxon>Ascomycota</taxon>
        <taxon>Pezizomycotina</taxon>
        <taxon>Sordariomycetes</taxon>
        <taxon>Hypocreomycetidae</taxon>
        <taxon>Hypocreales</taxon>
        <taxon>Nectriaceae</taxon>
        <taxon>Fusarium</taxon>
    </lineage>
</organism>
<feature type="chain" id="PRO_5017245284" evidence="2">
    <location>
        <begin position="18"/>
        <end position="357"/>
    </location>
</feature>
<feature type="region of interest" description="Disordered" evidence="1">
    <location>
        <begin position="51"/>
        <end position="78"/>
    </location>
</feature>
<evidence type="ECO:0000256" key="2">
    <source>
        <dbReference type="SAM" id="SignalP"/>
    </source>
</evidence>
<comment type="caution">
    <text evidence="3">The sequence shown here is derived from an EMBL/GenBank/DDBJ whole genome shotgun (WGS) entry which is preliminary data.</text>
</comment>
<keyword evidence="2" id="KW-0732">Signal</keyword>
<accession>A0A395T5D7</accession>
<proteinExistence type="predicted"/>
<dbReference type="Proteomes" id="UP000266234">
    <property type="component" value="Unassembled WGS sequence"/>
</dbReference>
<dbReference type="OrthoDB" id="5104749at2759"/>
<evidence type="ECO:0000313" key="4">
    <source>
        <dbReference type="Proteomes" id="UP000266234"/>
    </source>
</evidence>
<feature type="signal peptide" evidence="2">
    <location>
        <begin position="1"/>
        <end position="17"/>
    </location>
</feature>
<dbReference type="AlphaFoldDB" id="A0A395T5D7"/>
<evidence type="ECO:0000256" key="1">
    <source>
        <dbReference type="SAM" id="MobiDB-lite"/>
    </source>
</evidence>
<gene>
    <name evidence="3" type="ORF">FLONG3_1961</name>
</gene>
<reference evidence="3 4" key="1">
    <citation type="journal article" date="2018" name="PLoS Pathog.">
        <title>Evolution of structural diversity of trichothecenes, a family of toxins produced by plant pathogenic and entomopathogenic fungi.</title>
        <authorList>
            <person name="Proctor R.H."/>
            <person name="McCormick S.P."/>
            <person name="Kim H.S."/>
            <person name="Cardoza R.E."/>
            <person name="Stanley A.M."/>
            <person name="Lindo L."/>
            <person name="Kelly A."/>
            <person name="Brown D.W."/>
            <person name="Lee T."/>
            <person name="Vaughan M.M."/>
            <person name="Alexander N.J."/>
            <person name="Busman M."/>
            <person name="Gutierrez S."/>
        </authorList>
    </citation>
    <scope>NUCLEOTIDE SEQUENCE [LARGE SCALE GENOMIC DNA]</scope>
    <source>
        <strain evidence="3 4">NRRL 20695</strain>
    </source>
</reference>
<name>A0A395T5D7_9HYPO</name>
<keyword evidence="4" id="KW-1185">Reference proteome</keyword>
<sequence length="357" mass="40593">MRFNILTVAGLAASAASAPHQPRAVKPHLGTEPLSVHSEWPNHWHGEEQLIPHHPHHGEEPISHHGLEPNNHHEEPINHHEEPIDHHKEPIDSSIGHDGPDFHTNANKCYHGRTAPTLDKKHPWAGGAINCTYWPNPATKEYKLIPGDEGAAIQLVSIAAEFESMNPLKIKMTIKNITPLPITFWKEWSPLSKRGWELGHFSIETNIWGHFFGRVGEKYPMAMIGEADIPKRPSSASELVQLNPGDSISSIVTIPTCQPEENSETCKPYMWDRWTEMLRLAGIKKILVQGDWHGIWAKTKEEVMDNMEDHPMAGYWTRWWADTPLFPTTEQLKEFGTYLPFNEPWYETEAASDEGHH</sequence>
<protein>
    <submittedName>
        <fullName evidence="3">Uncharacterized protein</fullName>
    </submittedName>
</protein>